<keyword evidence="4 5" id="KW-0472">Membrane</keyword>
<accession>A0A4R8Q6Q5</accession>
<evidence type="ECO:0000256" key="2">
    <source>
        <dbReference type="ARBA" id="ARBA00022692"/>
    </source>
</evidence>
<feature type="transmembrane region" description="Helical" evidence="5">
    <location>
        <begin position="532"/>
        <end position="556"/>
    </location>
</feature>
<organism evidence="6 7">
    <name type="scientific">Colletotrichum spinosum</name>
    <dbReference type="NCBI Taxonomy" id="1347390"/>
    <lineage>
        <taxon>Eukaryota</taxon>
        <taxon>Fungi</taxon>
        <taxon>Dikarya</taxon>
        <taxon>Ascomycota</taxon>
        <taxon>Pezizomycotina</taxon>
        <taxon>Sordariomycetes</taxon>
        <taxon>Hypocreomycetidae</taxon>
        <taxon>Glomerellales</taxon>
        <taxon>Glomerellaceae</taxon>
        <taxon>Colletotrichum</taxon>
        <taxon>Colletotrichum orbiculare species complex</taxon>
    </lineage>
</organism>
<feature type="transmembrane region" description="Helical" evidence="5">
    <location>
        <begin position="262"/>
        <end position="280"/>
    </location>
</feature>
<name>A0A4R8Q6Q5_9PEZI</name>
<feature type="transmembrane region" description="Helical" evidence="5">
    <location>
        <begin position="508"/>
        <end position="526"/>
    </location>
</feature>
<feature type="transmembrane region" description="Helical" evidence="5">
    <location>
        <begin position="195"/>
        <end position="215"/>
    </location>
</feature>
<feature type="transmembrane region" description="Helical" evidence="5">
    <location>
        <begin position="482"/>
        <end position="501"/>
    </location>
</feature>
<proteinExistence type="predicted"/>
<keyword evidence="3 5" id="KW-1133">Transmembrane helix</keyword>
<dbReference type="GO" id="GO:0016020">
    <property type="term" value="C:membrane"/>
    <property type="evidence" value="ECO:0007669"/>
    <property type="project" value="UniProtKB-SubCell"/>
</dbReference>
<dbReference type="CDD" id="cd13965">
    <property type="entry name" value="PT_UbiA_3"/>
    <property type="match status" value="1"/>
</dbReference>
<keyword evidence="7" id="KW-1185">Reference proteome</keyword>
<evidence type="ECO:0000256" key="1">
    <source>
        <dbReference type="ARBA" id="ARBA00004141"/>
    </source>
</evidence>
<sequence>MGVIKVGDYQDGCWRRSLLYNLETIYLFLKADIKNVVLPHTLFALSSLYTGGFSNSGSTPLVFTTFLPKLCHAALWLAATILVERVTNQRLPASIIEDAFNKPWRPLASGRITPEETQRLALWLVPAVMLFGAASGAFRETASLMVITWMYNDLDAANASLWWRTAMNALALMNFSAGAMVVATGPLDYSSSGKSVVWILLTGLIVLTTIHCQDLPDIVGDRARGRETIPLVWGETVARTSLALWVLFWSIAIPLYWEVSSVAFGVTFGVGLGMAFWTLYRQRLDDDRFVWKLWQSQITEKNQRLLKASHMFGELEMKGQVVVILGIADMLATITRFFAQRQMSLGLWNIELRADTLLLPERYFPMARNVVLTHARHENPLKKKSWNNCEKAAVPTAPPGQRLRLFRQLGKWPSGTDGAGNNAESKRKLFLETACKFRAWSSAVILSIYDPQAQRWKPVSLGHRRPDLSQLHSLLATPTPEFLFLAMIVYGTTVSTIFRIHPNDALQISVLVIGMTGVLVGAAVAGTDVPTIILRLLPSTILLALSVSALCHHLLFPKHPLAHWNSIFIRSGSNSRPSVIYTRLCLAGFLSLDETARGRGIGRSQS</sequence>
<evidence type="ECO:0000313" key="7">
    <source>
        <dbReference type="Proteomes" id="UP000295083"/>
    </source>
</evidence>
<evidence type="ECO:0000256" key="5">
    <source>
        <dbReference type="SAM" id="Phobius"/>
    </source>
</evidence>
<dbReference type="Pfam" id="PF01040">
    <property type="entry name" value="UbiA"/>
    <property type="match status" value="1"/>
</dbReference>
<feature type="transmembrane region" description="Helical" evidence="5">
    <location>
        <begin position="236"/>
        <end position="256"/>
    </location>
</feature>
<dbReference type="GO" id="GO:0016765">
    <property type="term" value="F:transferase activity, transferring alkyl or aryl (other than methyl) groups"/>
    <property type="evidence" value="ECO:0007669"/>
    <property type="project" value="InterPro"/>
</dbReference>
<gene>
    <name evidence="6" type="ORF">C8035_v000527</name>
</gene>
<protein>
    <submittedName>
        <fullName evidence="6">Fumagillin beta-trans-bergamotene synthase</fullName>
    </submittedName>
</protein>
<evidence type="ECO:0000256" key="3">
    <source>
        <dbReference type="ARBA" id="ARBA00022989"/>
    </source>
</evidence>
<evidence type="ECO:0000313" key="6">
    <source>
        <dbReference type="EMBL" id="TDZ33978.1"/>
    </source>
</evidence>
<keyword evidence="2 5" id="KW-0812">Transmembrane</keyword>
<dbReference type="InterPro" id="IPR000537">
    <property type="entry name" value="UbiA_prenyltransferase"/>
</dbReference>
<dbReference type="EMBL" id="QAPG01000057">
    <property type="protein sequence ID" value="TDZ33978.1"/>
    <property type="molecule type" value="Genomic_DNA"/>
</dbReference>
<evidence type="ECO:0000256" key="4">
    <source>
        <dbReference type="ARBA" id="ARBA00023136"/>
    </source>
</evidence>
<dbReference type="InterPro" id="IPR050475">
    <property type="entry name" value="Prenyltransferase_related"/>
</dbReference>
<feature type="transmembrane region" description="Helical" evidence="5">
    <location>
        <begin position="120"/>
        <end position="140"/>
    </location>
</feature>
<comment type="subcellular location">
    <subcellularLocation>
        <location evidence="1">Membrane</location>
        <topology evidence="1">Multi-pass membrane protein</topology>
    </subcellularLocation>
</comment>
<dbReference type="AlphaFoldDB" id="A0A4R8Q6Q5"/>
<feature type="transmembrane region" description="Helical" evidence="5">
    <location>
        <begin position="161"/>
        <end position="183"/>
    </location>
</feature>
<dbReference type="Proteomes" id="UP000295083">
    <property type="component" value="Unassembled WGS sequence"/>
</dbReference>
<dbReference type="PANTHER" id="PTHR42723">
    <property type="entry name" value="CHLOROPHYLL SYNTHASE"/>
    <property type="match status" value="1"/>
</dbReference>
<dbReference type="PANTHER" id="PTHR42723:SF1">
    <property type="entry name" value="CHLOROPHYLL SYNTHASE, CHLOROPLASTIC"/>
    <property type="match status" value="1"/>
</dbReference>
<reference evidence="6 7" key="1">
    <citation type="submission" date="2018-11" db="EMBL/GenBank/DDBJ databases">
        <title>Genome sequence and assembly of Colletotrichum spinosum.</title>
        <authorList>
            <person name="Gan P."/>
            <person name="Shirasu K."/>
        </authorList>
    </citation>
    <scope>NUCLEOTIDE SEQUENCE [LARGE SCALE GENOMIC DNA]</scope>
    <source>
        <strain evidence="6 7">CBS 515.97</strain>
    </source>
</reference>
<comment type="caution">
    <text evidence="6">The sequence shown here is derived from an EMBL/GenBank/DDBJ whole genome shotgun (WGS) entry which is preliminary data.</text>
</comment>